<comment type="catalytic activity">
    <reaction evidence="1">
        <text>ATP + protein L-histidine = ADP + protein N-phospho-L-histidine.</text>
        <dbReference type="EC" id="2.7.13.3"/>
    </reaction>
</comment>
<feature type="compositionally biased region" description="Pro residues" evidence="7">
    <location>
        <begin position="580"/>
        <end position="589"/>
    </location>
</feature>
<keyword evidence="13" id="KW-1185">Reference proteome</keyword>
<dbReference type="InterPro" id="IPR003594">
    <property type="entry name" value="HATPase_dom"/>
</dbReference>
<dbReference type="PANTHER" id="PTHR43047">
    <property type="entry name" value="TWO-COMPONENT HISTIDINE PROTEIN KINASE"/>
    <property type="match status" value="1"/>
</dbReference>
<keyword evidence="4" id="KW-0808">Transferase</keyword>
<reference evidence="12 13" key="1">
    <citation type="submission" date="2022-09" db="EMBL/GenBank/DDBJ databases">
        <title>New species of Phenylobacterium.</title>
        <authorList>
            <person name="Mieszkin S."/>
        </authorList>
    </citation>
    <scope>NUCLEOTIDE SEQUENCE [LARGE SCALE GENOMIC DNA]</scope>
    <source>
        <strain evidence="12 13">HK31-G</strain>
    </source>
</reference>
<evidence type="ECO:0000313" key="12">
    <source>
        <dbReference type="EMBL" id="MFD3266121.1"/>
    </source>
</evidence>
<evidence type="ECO:0000259" key="11">
    <source>
        <dbReference type="PROSITE" id="PS50287"/>
    </source>
</evidence>
<dbReference type="SUPFAM" id="SSF55874">
    <property type="entry name" value="ATPase domain of HSP90 chaperone/DNA topoisomerase II/histidine kinase"/>
    <property type="match status" value="1"/>
</dbReference>
<organism evidence="12 13">
    <name type="scientific">Phenylobacterium ferrooxidans</name>
    <dbReference type="NCBI Taxonomy" id="2982689"/>
    <lineage>
        <taxon>Bacteria</taxon>
        <taxon>Pseudomonadati</taxon>
        <taxon>Pseudomonadota</taxon>
        <taxon>Alphaproteobacteria</taxon>
        <taxon>Caulobacterales</taxon>
        <taxon>Caulobacteraceae</taxon>
        <taxon>Phenylobacterium</taxon>
    </lineage>
</organism>
<dbReference type="Gene3D" id="3.40.50.2300">
    <property type="match status" value="1"/>
</dbReference>
<feature type="domain" description="Histidine kinase" evidence="9">
    <location>
        <begin position="211"/>
        <end position="430"/>
    </location>
</feature>
<evidence type="ECO:0000256" key="2">
    <source>
        <dbReference type="ARBA" id="ARBA00012438"/>
    </source>
</evidence>
<dbReference type="RefSeq" id="WP_377371412.1">
    <property type="nucleotide sequence ID" value="NZ_JAOTJD010000047.1"/>
</dbReference>
<name>A0ABW6CWS3_9CAUL</name>
<dbReference type="SUPFAM" id="SSF52172">
    <property type="entry name" value="CheY-like"/>
    <property type="match status" value="1"/>
</dbReference>
<dbReference type="EMBL" id="JAOTJD010000047">
    <property type="protein sequence ID" value="MFD3266121.1"/>
    <property type="molecule type" value="Genomic_DNA"/>
</dbReference>
<dbReference type="InterPro" id="IPR001190">
    <property type="entry name" value="SRCR"/>
</dbReference>
<feature type="transmembrane region" description="Helical" evidence="8">
    <location>
        <begin position="82"/>
        <end position="102"/>
    </location>
</feature>
<keyword evidence="12" id="KW-0067">ATP-binding</keyword>
<evidence type="ECO:0000256" key="7">
    <source>
        <dbReference type="SAM" id="MobiDB-lite"/>
    </source>
</evidence>
<evidence type="ECO:0000259" key="9">
    <source>
        <dbReference type="PROSITE" id="PS50109"/>
    </source>
</evidence>
<dbReference type="Pfam" id="PF00072">
    <property type="entry name" value="Response_reg"/>
    <property type="match status" value="1"/>
</dbReference>
<feature type="transmembrane region" description="Helical" evidence="8">
    <location>
        <begin position="134"/>
        <end position="154"/>
    </location>
</feature>
<feature type="modified residue" description="4-aspartylphosphate" evidence="6">
    <location>
        <position position="500"/>
    </location>
</feature>
<dbReference type="PROSITE" id="PS50287">
    <property type="entry name" value="SRCR_2"/>
    <property type="match status" value="1"/>
</dbReference>
<dbReference type="InterPro" id="IPR005467">
    <property type="entry name" value="His_kinase_dom"/>
</dbReference>
<dbReference type="CDD" id="cd16922">
    <property type="entry name" value="HATPase_EvgS-ArcB-TorS-like"/>
    <property type="match status" value="1"/>
</dbReference>
<gene>
    <name evidence="12" type="ORF">OCL97_19375</name>
</gene>
<dbReference type="Gene3D" id="1.10.287.130">
    <property type="match status" value="1"/>
</dbReference>
<keyword evidence="8" id="KW-0472">Membrane</keyword>
<keyword evidence="8" id="KW-0812">Transmembrane</keyword>
<dbReference type="GO" id="GO:0005524">
    <property type="term" value="F:ATP binding"/>
    <property type="evidence" value="ECO:0007669"/>
    <property type="project" value="UniProtKB-KW"/>
</dbReference>
<feature type="domain" description="SRCR" evidence="11">
    <location>
        <begin position="86"/>
        <end position="132"/>
    </location>
</feature>
<dbReference type="EC" id="2.7.13.3" evidence="2"/>
<dbReference type="InterPro" id="IPR011006">
    <property type="entry name" value="CheY-like_superfamily"/>
</dbReference>
<evidence type="ECO:0000256" key="4">
    <source>
        <dbReference type="ARBA" id="ARBA00022679"/>
    </source>
</evidence>
<evidence type="ECO:0000256" key="5">
    <source>
        <dbReference type="ARBA" id="ARBA00022777"/>
    </source>
</evidence>
<comment type="caution">
    <text evidence="12">The sequence shown here is derived from an EMBL/GenBank/DDBJ whole genome shotgun (WGS) entry which is preliminary data.</text>
</comment>
<dbReference type="CDD" id="cd17546">
    <property type="entry name" value="REC_hyHK_CKI1_RcsC-like"/>
    <property type="match status" value="1"/>
</dbReference>
<accession>A0ABW6CWS3</accession>
<dbReference type="InterPro" id="IPR004358">
    <property type="entry name" value="Sig_transdc_His_kin-like_C"/>
</dbReference>
<keyword evidence="8" id="KW-1133">Transmembrane helix</keyword>
<proteinExistence type="predicted"/>
<dbReference type="Proteomes" id="UP001598130">
    <property type="component" value="Unassembled WGS sequence"/>
</dbReference>
<dbReference type="Pfam" id="PF02518">
    <property type="entry name" value="HATPase_c"/>
    <property type="match status" value="1"/>
</dbReference>
<sequence length="602" mass="64069">MSKAPPESDQQFAAVISTRRRQIAMRLLLPAIVAPIYAVFTGSFVAAVAGVLGYFLLQALEVWVFPRALIERRMEGARWRAAALAVVAVNGVIFGSVGIVAAVFGGPWGAACGALWVSGAILNAVLTSVGCRPVFVAALLPQIGYFIILALLAMPLGAPLGQAVALAVTAGLNVTAALLAWRLYQNTLAAEREAKALAQAATAAKSAFVAMVSHELRTPLSAILAGATEVGGRSRDACDRSSARLILDSARMMRSLLNDLLDMSKIEAGRLTIEEVPYDLQALVEDTLQFWSAEAHKKGVSLRLEAGPILGWARGDPFRLRQIFNNLLSNAIKFTDDGGVVVRVTTPVDAHGELLQVEVTDTGPGMTPDQLERLFVAFEQLDASTARTHGGTGLGLNISRQLAELMGGDLAVVSDAGGGTTFTLKLPLARLDGTFEPEGYEQPVTPSVDLRVLIVDDHEINRRAFGLMLQPFCSQVVTAQDGQAALALLATSEFDVVLMDMNMPVMGGLEAVRRLRNSNGMNRNTPVIALTASSSADHVDQCRAAGMQAFVNKPVEAHKLFAAIEAVLEPVNAEQGVGHPPHPFAPAEPEPSRSLRARRRSV</sequence>
<dbReference type="Pfam" id="PF00512">
    <property type="entry name" value="HisKA"/>
    <property type="match status" value="1"/>
</dbReference>
<dbReference type="InterPro" id="IPR001789">
    <property type="entry name" value="Sig_transdc_resp-reg_receiver"/>
</dbReference>
<dbReference type="PRINTS" id="PR00344">
    <property type="entry name" value="BCTRLSENSOR"/>
</dbReference>
<evidence type="ECO:0000259" key="10">
    <source>
        <dbReference type="PROSITE" id="PS50110"/>
    </source>
</evidence>
<dbReference type="CDD" id="cd00082">
    <property type="entry name" value="HisKA"/>
    <property type="match status" value="1"/>
</dbReference>
<dbReference type="Gene3D" id="3.30.565.10">
    <property type="entry name" value="Histidine kinase-like ATPase, C-terminal domain"/>
    <property type="match status" value="1"/>
</dbReference>
<feature type="region of interest" description="Disordered" evidence="7">
    <location>
        <begin position="574"/>
        <end position="602"/>
    </location>
</feature>
<dbReference type="SMART" id="SM00388">
    <property type="entry name" value="HisKA"/>
    <property type="match status" value="1"/>
</dbReference>
<evidence type="ECO:0000256" key="1">
    <source>
        <dbReference type="ARBA" id="ARBA00000085"/>
    </source>
</evidence>
<dbReference type="SMART" id="SM00448">
    <property type="entry name" value="REC"/>
    <property type="match status" value="1"/>
</dbReference>
<evidence type="ECO:0000313" key="13">
    <source>
        <dbReference type="Proteomes" id="UP001598130"/>
    </source>
</evidence>
<dbReference type="PANTHER" id="PTHR43047:SF64">
    <property type="entry name" value="HISTIDINE KINASE CONTAINING CHEY-HOMOLOGOUS RECEIVER DOMAIN AND PAS DOMAIN-RELATED"/>
    <property type="match status" value="1"/>
</dbReference>
<evidence type="ECO:0000256" key="8">
    <source>
        <dbReference type="SAM" id="Phobius"/>
    </source>
</evidence>
<evidence type="ECO:0000256" key="3">
    <source>
        <dbReference type="ARBA" id="ARBA00022553"/>
    </source>
</evidence>
<dbReference type="InterPro" id="IPR003661">
    <property type="entry name" value="HisK_dim/P_dom"/>
</dbReference>
<dbReference type="SMART" id="SM00387">
    <property type="entry name" value="HATPase_c"/>
    <property type="match status" value="1"/>
</dbReference>
<feature type="domain" description="Response regulatory" evidence="10">
    <location>
        <begin position="451"/>
        <end position="568"/>
    </location>
</feature>
<evidence type="ECO:0000256" key="6">
    <source>
        <dbReference type="PROSITE-ProRule" id="PRU00169"/>
    </source>
</evidence>
<keyword evidence="3 6" id="KW-0597">Phosphoprotein</keyword>
<dbReference type="SUPFAM" id="SSF47384">
    <property type="entry name" value="Homodimeric domain of signal transducing histidine kinase"/>
    <property type="match status" value="1"/>
</dbReference>
<dbReference type="InterPro" id="IPR036097">
    <property type="entry name" value="HisK_dim/P_sf"/>
</dbReference>
<dbReference type="PROSITE" id="PS50110">
    <property type="entry name" value="RESPONSE_REGULATORY"/>
    <property type="match status" value="1"/>
</dbReference>
<feature type="transmembrane region" description="Helical" evidence="8">
    <location>
        <begin position="108"/>
        <end position="127"/>
    </location>
</feature>
<keyword evidence="12" id="KW-0547">Nucleotide-binding</keyword>
<protein>
    <recommendedName>
        <fullName evidence="2">histidine kinase</fullName>
        <ecNumber evidence="2">2.7.13.3</ecNumber>
    </recommendedName>
</protein>
<dbReference type="InterPro" id="IPR036890">
    <property type="entry name" value="HATPase_C_sf"/>
</dbReference>
<keyword evidence="5" id="KW-0418">Kinase</keyword>
<dbReference type="PROSITE" id="PS50109">
    <property type="entry name" value="HIS_KIN"/>
    <property type="match status" value="1"/>
</dbReference>